<evidence type="ECO:0000256" key="1">
    <source>
        <dbReference type="SAM" id="Phobius"/>
    </source>
</evidence>
<feature type="transmembrane region" description="Helical" evidence="1">
    <location>
        <begin position="105"/>
        <end position="125"/>
    </location>
</feature>
<keyword evidence="1" id="KW-0812">Transmembrane</keyword>
<dbReference type="KEGG" id="aja:AJAP_02650"/>
<dbReference type="RefSeq" id="WP_038507898.1">
    <property type="nucleotide sequence ID" value="NZ_CP008953.1"/>
</dbReference>
<organism evidence="2 3">
    <name type="scientific">Amycolatopsis japonica</name>
    <dbReference type="NCBI Taxonomy" id="208439"/>
    <lineage>
        <taxon>Bacteria</taxon>
        <taxon>Bacillati</taxon>
        <taxon>Actinomycetota</taxon>
        <taxon>Actinomycetes</taxon>
        <taxon>Pseudonocardiales</taxon>
        <taxon>Pseudonocardiaceae</taxon>
        <taxon>Amycolatopsis</taxon>
        <taxon>Amycolatopsis japonica group</taxon>
    </lineage>
</organism>
<dbReference type="eggNOG" id="ENOG5032XFK">
    <property type="taxonomic scope" value="Bacteria"/>
</dbReference>
<dbReference type="STRING" id="208439.AJAP_02650"/>
<feature type="transmembrane region" description="Helical" evidence="1">
    <location>
        <begin position="137"/>
        <end position="159"/>
    </location>
</feature>
<gene>
    <name evidence="2" type="ORF">AJAP_02650</name>
</gene>
<protein>
    <submittedName>
        <fullName evidence="2">Conserved putative membrane protein</fullName>
    </submittedName>
</protein>
<keyword evidence="1" id="KW-1133">Transmembrane helix</keyword>
<evidence type="ECO:0000313" key="2">
    <source>
        <dbReference type="EMBL" id="AIG73456.1"/>
    </source>
</evidence>
<keyword evidence="1" id="KW-0472">Membrane</keyword>
<reference evidence="2 3" key="1">
    <citation type="journal article" date="2014" name="J. Biotechnol.">
        <title>Complete genome sequence of the actinobacterium Amycolatopsis japonica MG417-CF17(T) (=DSM 44213T) producing (S,S)-N,N'-ethylenediaminedisuccinic acid.</title>
        <authorList>
            <person name="Stegmann E."/>
            <person name="Albersmeier A."/>
            <person name="Spohn M."/>
            <person name="Gert H."/>
            <person name="Weber T."/>
            <person name="Wohlleben W."/>
            <person name="Kalinowski J."/>
            <person name="Ruckert C."/>
        </authorList>
    </citation>
    <scope>NUCLEOTIDE SEQUENCE [LARGE SCALE GENOMIC DNA]</scope>
    <source>
        <strain evidence="3">MG417-CF17 (DSM 44213)</strain>
    </source>
</reference>
<feature type="transmembrane region" description="Helical" evidence="1">
    <location>
        <begin position="61"/>
        <end position="84"/>
    </location>
</feature>
<keyword evidence="3" id="KW-1185">Reference proteome</keyword>
<dbReference type="EMBL" id="CP008953">
    <property type="protein sequence ID" value="AIG73456.1"/>
    <property type="molecule type" value="Genomic_DNA"/>
</dbReference>
<sequence length="172" mass="18578">MDSTAFRSVPGVPGWAKCSAHTVALVNVPSGLWRLGLAVGIPFGLAQSELDSLNTPGWGSLYLVFLAVFSEAVAFLALGLIQPWGETWPRWLPFVGGKPVSARKVVVVSSLGAVATTVYGGFFVYTTFIGEMAGEPWAYWLVVVLYAPLVLWGPLLAAVTWHYHRRRGTALT</sequence>
<proteinExistence type="predicted"/>
<evidence type="ECO:0000313" key="3">
    <source>
        <dbReference type="Proteomes" id="UP000028492"/>
    </source>
</evidence>
<dbReference type="Proteomes" id="UP000028492">
    <property type="component" value="Chromosome"/>
</dbReference>
<name>A0A075UM03_9PSEU</name>
<dbReference type="AlphaFoldDB" id="A0A075UM03"/>
<accession>A0A075UM03</accession>
<dbReference type="HOGENOM" id="CLU_091709_0_1_11"/>